<evidence type="ECO:0000313" key="1">
    <source>
        <dbReference type="EMBL" id="KAJ4947803.1"/>
    </source>
</evidence>
<sequence length="82" mass="9010">MSSHAYSTFAPALSGHWTHLQEASEEPRTGSSVVNLSPLILSLSHSVRDQDFPDCQSDLWECVCRINSPPTAQPRAIPDLGY</sequence>
<dbReference type="Proteomes" id="UP001219934">
    <property type="component" value="Unassembled WGS sequence"/>
</dbReference>
<gene>
    <name evidence="1" type="ORF">JOQ06_009835</name>
</gene>
<accession>A0AAD6FTZ5</accession>
<keyword evidence="2" id="KW-1185">Reference proteome</keyword>
<dbReference type="EMBL" id="JAPTMU010000002">
    <property type="protein sequence ID" value="KAJ4947803.1"/>
    <property type="molecule type" value="Genomic_DNA"/>
</dbReference>
<proteinExistence type="predicted"/>
<reference evidence="1" key="1">
    <citation type="submission" date="2022-11" db="EMBL/GenBank/DDBJ databases">
        <title>Chromosome-level genome of Pogonophryne albipinna.</title>
        <authorList>
            <person name="Jo E."/>
        </authorList>
    </citation>
    <scope>NUCLEOTIDE SEQUENCE</scope>
    <source>
        <strain evidence="1">SGF0006</strain>
        <tissue evidence="1">Muscle</tissue>
    </source>
</reference>
<evidence type="ECO:0000313" key="2">
    <source>
        <dbReference type="Proteomes" id="UP001219934"/>
    </source>
</evidence>
<name>A0AAD6FTZ5_9TELE</name>
<organism evidence="1 2">
    <name type="scientific">Pogonophryne albipinna</name>
    <dbReference type="NCBI Taxonomy" id="1090488"/>
    <lineage>
        <taxon>Eukaryota</taxon>
        <taxon>Metazoa</taxon>
        <taxon>Chordata</taxon>
        <taxon>Craniata</taxon>
        <taxon>Vertebrata</taxon>
        <taxon>Euteleostomi</taxon>
        <taxon>Actinopterygii</taxon>
        <taxon>Neopterygii</taxon>
        <taxon>Teleostei</taxon>
        <taxon>Neoteleostei</taxon>
        <taxon>Acanthomorphata</taxon>
        <taxon>Eupercaria</taxon>
        <taxon>Perciformes</taxon>
        <taxon>Notothenioidei</taxon>
        <taxon>Pogonophryne</taxon>
    </lineage>
</organism>
<comment type="caution">
    <text evidence="1">The sequence shown here is derived from an EMBL/GenBank/DDBJ whole genome shotgun (WGS) entry which is preliminary data.</text>
</comment>
<protein>
    <submittedName>
        <fullName evidence="1">Uncharacterized protein</fullName>
    </submittedName>
</protein>
<dbReference type="AlphaFoldDB" id="A0AAD6FTZ5"/>